<dbReference type="EMBL" id="NMUH01000179">
    <property type="protein sequence ID" value="MQL73763.1"/>
    <property type="molecule type" value="Genomic_DNA"/>
</dbReference>
<dbReference type="InterPro" id="IPR023342">
    <property type="entry name" value="APO_dom"/>
</dbReference>
<name>A0A843TWG8_COLES</name>
<dbReference type="OrthoDB" id="1898723at2759"/>
<dbReference type="Pfam" id="PF05634">
    <property type="entry name" value="APO_RNA-bind"/>
    <property type="match status" value="2"/>
</dbReference>
<evidence type="ECO:0000313" key="2">
    <source>
        <dbReference type="EMBL" id="MQL73763.1"/>
    </source>
</evidence>
<evidence type="ECO:0000259" key="1">
    <source>
        <dbReference type="PROSITE" id="PS51499"/>
    </source>
</evidence>
<gene>
    <name evidence="2" type="ORF">Taro_006128</name>
</gene>
<protein>
    <recommendedName>
        <fullName evidence="1">APO domain-containing protein</fullName>
    </recommendedName>
</protein>
<feature type="domain" description="APO" evidence="1">
    <location>
        <begin position="130"/>
        <end position="215"/>
    </location>
</feature>
<feature type="non-terminal residue" evidence="2">
    <location>
        <position position="531"/>
    </location>
</feature>
<reference evidence="2" key="1">
    <citation type="submission" date="2017-07" db="EMBL/GenBank/DDBJ databases">
        <title>Taro Niue Genome Assembly and Annotation.</title>
        <authorList>
            <person name="Atibalentja N."/>
            <person name="Keating K."/>
            <person name="Fields C.J."/>
        </authorList>
    </citation>
    <scope>NUCLEOTIDE SEQUENCE</scope>
    <source>
        <strain evidence="2">Niue_2</strain>
        <tissue evidence="2">Leaf</tissue>
    </source>
</reference>
<proteinExistence type="predicted"/>
<dbReference type="PROSITE" id="PS51499">
    <property type="entry name" value="APO"/>
    <property type="match status" value="2"/>
</dbReference>
<sequence length="531" mass="59046">PESRRASAATSSCLLLSLSDADVSVAASPNLRLRRPDPPPHRRAAMASCSRFLLVLRLSEELRCRLAPARSYSSGTDLRMLRPMILKRIKNRASSCPVKGMVGVAEDVLSARRILRSGVAALLEIFPVKSCKFCPEVYIGENGHQIKSCHGFNRIVKNQVHHWIDGKLNDILVPVEAFHLDKMFQDVIKHEERFDFNRVPAVVELCSQAGVDISHEDLFQHKQIAVDDIANGADSDVLSLSDEQVRKVAERTLEAWERLISGVRRLLLVYPAKVCKYCSEVHIGPSGHKARLCGGFKFQKWRGSHFWQKAEVDDLVPPQIVWHHRPYDPPILVDSGRGFYGHAPAVVELCAQAGVLVPKKYFCMMKLNGLSQGTIRMPDSNNETLKVKRKRHILEDETLVRSSQVGLGIRLGLNGDKSALRKDNSKRVGSSLVTGCSDGLPDSNKAVSSHNGEEVLRHFSVSEDVLPSIFRLLRVKGIDSWANTSAVGLNDVIQLLLSAKLAVEKGLAQGREESYVKQLSENIFPDLSLER</sequence>
<dbReference type="AlphaFoldDB" id="A0A843TWG8"/>
<accession>A0A843TWG8</accession>
<dbReference type="PANTHER" id="PTHR10388">
    <property type="entry name" value="EUKARYOTIC TRANSLATION INITIATION FACTOR SUI1"/>
    <property type="match status" value="1"/>
</dbReference>
<dbReference type="Proteomes" id="UP000652761">
    <property type="component" value="Unassembled WGS sequence"/>
</dbReference>
<organism evidence="2 3">
    <name type="scientific">Colocasia esculenta</name>
    <name type="common">Wild taro</name>
    <name type="synonym">Arum esculentum</name>
    <dbReference type="NCBI Taxonomy" id="4460"/>
    <lineage>
        <taxon>Eukaryota</taxon>
        <taxon>Viridiplantae</taxon>
        <taxon>Streptophyta</taxon>
        <taxon>Embryophyta</taxon>
        <taxon>Tracheophyta</taxon>
        <taxon>Spermatophyta</taxon>
        <taxon>Magnoliopsida</taxon>
        <taxon>Liliopsida</taxon>
        <taxon>Araceae</taxon>
        <taxon>Aroideae</taxon>
        <taxon>Colocasieae</taxon>
        <taxon>Colocasia</taxon>
    </lineage>
</organism>
<evidence type="ECO:0000313" key="3">
    <source>
        <dbReference type="Proteomes" id="UP000652761"/>
    </source>
</evidence>
<comment type="caution">
    <text evidence="2">The sequence shown here is derived from an EMBL/GenBank/DDBJ whole genome shotgun (WGS) entry which is preliminary data.</text>
</comment>
<feature type="domain" description="APO" evidence="1">
    <location>
        <begin position="274"/>
        <end position="359"/>
    </location>
</feature>
<keyword evidence="3" id="KW-1185">Reference proteome</keyword>
<dbReference type="GO" id="GO:0003723">
    <property type="term" value="F:RNA binding"/>
    <property type="evidence" value="ECO:0007669"/>
    <property type="project" value="InterPro"/>
</dbReference>